<dbReference type="PROSITE" id="PS00216">
    <property type="entry name" value="SUGAR_TRANSPORT_1"/>
    <property type="match status" value="1"/>
</dbReference>
<dbReference type="InterPro" id="IPR053791">
    <property type="entry name" value="MFS_Tri12-like"/>
</dbReference>
<feature type="transmembrane region" description="Helical" evidence="7">
    <location>
        <begin position="183"/>
        <end position="201"/>
    </location>
</feature>
<dbReference type="PANTHER" id="PTHR23501">
    <property type="entry name" value="MAJOR FACILITATOR SUPERFAMILY"/>
    <property type="match status" value="1"/>
</dbReference>
<evidence type="ECO:0000259" key="8">
    <source>
        <dbReference type="PROSITE" id="PS50850"/>
    </source>
</evidence>
<comment type="subcellular location">
    <subcellularLocation>
        <location evidence="1">Membrane</location>
        <topology evidence="1">Multi-pass membrane protein</topology>
    </subcellularLocation>
</comment>
<feature type="transmembrane region" description="Helical" evidence="7">
    <location>
        <begin position="390"/>
        <end position="410"/>
    </location>
</feature>
<dbReference type="PANTHER" id="PTHR23501:SF195">
    <property type="entry name" value="PEP5"/>
    <property type="match status" value="1"/>
</dbReference>
<dbReference type="Gene3D" id="1.20.1250.20">
    <property type="entry name" value="MFS general substrate transporter like domains"/>
    <property type="match status" value="2"/>
</dbReference>
<protein>
    <recommendedName>
        <fullName evidence="8">Major facilitator superfamily (MFS) profile domain-containing protein</fullName>
    </recommendedName>
</protein>
<dbReference type="GO" id="GO:0005886">
    <property type="term" value="C:plasma membrane"/>
    <property type="evidence" value="ECO:0007669"/>
    <property type="project" value="TreeGrafter"/>
</dbReference>
<dbReference type="Proteomes" id="UP000664534">
    <property type="component" value="Unassembled WGS sequence"/>
</dbReference>
<feature type="transmembrane region" description="Helical" evidence="7">
    <location>
        <begin position="57"/>
        <end position="83"/>
    </location>
</feature>
<reference evidence="9" key="1">
    <citation type="submission" date="2021-03" db="EMBL/GenBank/DDBJ databases">
        <authorList>
            <person name="Tagirdzhanova G."/>
        </authorList>
    </citation>
    <scope>NUCLEOTIDE SEQUENCE</scope>
</reference>
<evidence type="ECO:0000256" key="6">
    <source>
        <dbReference type="SAM" id="MobiDB-lite"/>
    </source>
</evidence>
<dbReference type="GO" id="GO:0022857">
    <property type="term" value="F:transmembrane transporter activity"/>
    <property type="evidence" value="ECO:0007669"/>
    <property type="project" value="InterPro"/>
</dbReference>
<evidence type="ECO:0000256" key="4">
    <source>
        <dbReference type="ARBA" id="ARBA00022989"/>
    </source>
</evidence>
<feature type="transmembrane region" description="Helical" evidence="7">
    <location>
        <begin position="254"/>
        <end position="276"/>
    </location>
</feature>
<dbReference type="EMBL" id="CAJPDT010000014">
    <property type="protein sequence ID" value="CAF9914878.1"/>
    <property type="molecule type" value="Genomic_DNA"/>
</dbReference>
<evidence type="ECO:0000256" key="1">
    <source>
        <dbReference type="ARBA" id="ARBA00004141"/>
    </source>
</evidence>
<dbReference type="InterPro" id="IPR020846">
    <property type="entry name" value="MFS_dom"/>
</dbReference>
<feature type="transmembrane region" description="Helical" evidence="7">
    <location>
        <begin position="540"/>
        <end position="559"/>
    </location>
</feature>
<keyword evidence="3 7" id="KW-0812">Transmembrane</keyword>
<evidence type="ECO:0000313" key="9">
    <source>
        <dbReference type="EMBL" id="CAF9914878.1"/>
    </source>
</evidence>
<evidence type="ECO:0000256" key="7">
    <source>
        <dbReference type="SAM" id="Phobius"/>
    </source>
</evidence>
<dbReference type="OrthoDB" id="2587356at2759"/>
<accession>A0A8H3F392</accession>
<feature type="compositionally biased region" description="Basic and acidic residues" evidence="6">
    <location>
        <begin position="1"/>
        <end position="14"/>
    </location>
</feature>
<comment type="caution">
    <text evidence="9">The sequence shown here is derived from an EMBL/GenBank/DDBJ whole genome shotgun (WGS) entry which is preliminary data.</text>
</comment>
<feature type="transmembrane region" description="Helical" evidence="7">
    <location>
        <begin position="125"/>
        <end position="144"/>
    </location>
</feature>
<keyword evidence="4 7" id="KW-1133">Transmembrane helix</keyword>
<dbReference type="SUPFAM" id="SSF103473">
    <property type="entry name" value="MFS general substrate transporter"/>
    <property type="match status" value="1"/>
</dbReference>
<gene>
    <name evidence="9" type="ORF">IMSHALPRED_002270</name>
</gene>
<dbReference type="PROSITE" id="PS50850">
    <property type="entry name" value="MFS"/>
    <property type="match status" value="1"/>
</dbReference>
<feature type="transmembrane region" description="Helical" evidence="7">
    <location>
        <begin position="361"/>
        <end position="383"/>
    </location>
</feature>
<feature type="transmembrane region" description="Helical" evidence="7">
    <location>
        <begin position="449"/>
        <end position="474"/>
    </location>
</feature>
<evidence type="ECO:0000256" key="5">
    <source>
        <dbReference type="ARBA" id="ARBA00023136"/>
    </source>
</evidence>
<dbReference type="InterPro" id="IPR010573">
    <property type="entry name" value="MFS_Str1/Tri12-like"/>
</dbReference>
<organism evidence="9 10">
    <name type="scientific">Imshaugia aleurites</name>
    <dbReference type="NCBI Taxonomy" id="172621"/>
    <lineage>
        <taxon>Eukaryota</taxon>
        <taxon>Fungi</taxon>
        <taxon>Dikarya</taxon>
        <taxon>Ascomycota</taxon>
        <taxon>Pezizomycotina</taxon>
        <taxon>Lecanoromycetes</taxon>
        <taxon>OSLEUM clade</taxon>
        <taxon>Lecanoromycetidae</taxon>
        <taxon>Lecanorales</taxon>
        <taxon>Lecanorineae</taxon>
        <taxon>Parmeliaceae</taxon>
        <taxon>Imshaugia</taxon>
    </lineage>
</organism>
<evidence type="ECO:0000256" key="3">
    <source>
        <dbReference type="ARBA" id="ARBA00022692"/>
    </source>
</evidence>
<name>A0A8H3F392_9LECA</name>
<dbReference type="CDD" id="cd06179">
    <property type="entry name" value="MFS_TRI12_like"/>
    <property type="match status" value="1"/>
</dbReference>
<dbReference type="Pfam" id="PF06609">
    <property type="entry name" value="TRI12"/>
    <property type="match status" value="1"/>
</dbReference>
<dbReference type="InterPro" id="IPR036259">
    <property type="entry name" value="MFS_trans_sf"/>
</dbReference>
<dbReference type="InterPro" id="IPR005829">
    <property type="entry name" value="Sugar_transporter_CS"/>
</dbReference>
<feature type="domain" description="Major facilitator superfamily (MFS) profile" evidence="8">
    <location>
        <begin position="58"/>
        <end position="564"/>
    </location>
</feature>
<proteinExistence type="predicted"/>
<feature type="transmembrane region" description="Helical" evidence="7">
    <location>
        <begin position="282"/>
        <end position="304"/>
    </location>
</feature>
<feature type="region of interest" description="Disordered" evidence="6">
    <location>
        <begin position="577"/>
        <end position="598"/>
    </location>
</feature>
<feature type="transmembrane region" description="Helical" evidence="7">
    <location>
        <begin position="416"/>
        <end position="437"/>
    </location>
</feature>
<feature type="transmembrane region" description="Helical" evidence="7">
    <location>
        <begin position="213"/>
        <end position="234"/>
    </location>
</feature>
<keyword evidence="2" id="KW-0813">Transport</keyword>
<feature type="region of interest" description="Disordered" evidence="6">
    <location>
        <begin position="1"/>
        <end position="22"/>
    </location>
</feature>
<keyword evidence="5 7" id="KW-0472">Membrane</keyword>
<sequence>MAGEKSHQVTHDEIAFSPTGNIGEERLDSHIRDDHNDPHRAALEDIDPNQKVTKSTWAAVFFLGFTFQPSLSFTILMVFPILVPIAIELQGNTHNVNWMASGWSLAGSIAFAIAGQTSDYFGRRYILLFGQALLILGHIIGCTANSVNQGIAAMVILGFGTGTTFVMYPGISELLPNKYRSIGLAWTELNLLPFSTFGPLFARLLLTNVTWRWVFYLGIISGVISFVGTAIFYFPPLKPLADRTRMDVLRELDYIGIFLYTAGLTLFLLGLGWGGVSYPWRSAAVLVPLIIGALLFICAFVYDFSGHAKRPLFPKRLLGNVREYTILLVLIFVTGFVYFSLTDLIPEQIGYMFTSKSLTAGLYNIPGGFGGAGGGVILGALIARLKHVQWQLFVGIACQTLFTALFALITPNTIPMALVFQCLANFPFAWITLACYVTASLHVPQRDLGLALGLIGTFRFLGGAIGTTVFTTILNNKSAVSIPQRVGAALAPLNYPPSQYDALVTAIGAGTTSTLTNTPANVIAAASRAIQWGYSDAFRITWLASIPFGIIACILATFVRDPSPYFTKHTSVTLEKERLGGQTTDAAGGKGDVEGNSL</sequence>
<feature type="transmembrane region" description="Helical" evidence="7">
    <location>
        <begin position="150"/>
        <end position="171"/>
    </location>
</feature>
<feature type="transmembrane region" description="Helical" evidence="7">
    <location>
        <begin position="324"/>
        <end position="341"/>
    </location>
</feature>
<evidence type="ECO:0000313" key="10">
    <source>
        <dbReference type="Proteomes" id="UP000664534"/>
    </source>
</evidence>
<feature type="transmembrane region" description="Helical" evidence="7">
    <location>
        <begin position="95"/>
        <end position="113"/>
    </location>
</feature>
<keyword evidence="10" id="KW-1185">Reference proteome</keyword>
<dbReference type="AlphaFoldDB" id="A0A8H3F392"/>
<evidence type="ECO:0000256" key="2">
    <source>
        <dbReference type="ARBA" id="ARBA00022448"/>
    </source>
</evidence>